<dbReference type="PANTHER" id="PTHR43798:SF33">
    <property type="entry name" value="HYDROLASE, PUTATIVE (AFU_ORTHOLOGUE AFUA_2G14860)-RELATED"/>
    <property type="match status" value="1"/>
</dbReference>
<dbReference type="EMBL" id="BAABJV010000001">
    <property type="protein sequence ID" value="GAA4763399.1"/>
    <property type="molecule type" value="Genomic_DNA"/>
</dbReference>
<keyword evidence="3" id="KW-1185">Reference proteome</keyword>
<evidence type="ECO:0000259" key="1">
    <source>
        <dbReference type="Pfam" id="PF00561"/>
    </source>
</evidence>
<dbReference type="SUPFAM" id="SSF53474">
    <property type="entry name" value="alpha/beta-Hydrolases"/>
    <property type="match status" value="1"/>
</dbReference>
<dbReference type="InterPro" id="IPR050266">
    <property type="entry name" value="AB_hydrolase_sf"/>
</dbReference>
<evidence type="ECO:0000313" key="3">
    <source>
        <dbReference type="Proteomes" id="UP001501147"/>
    </source>
</evidence>
<dbReference type="PANTHER" id="PTHR43798">
    <property type="entry name" value="MONOACYLGLYCEROL LIPASE"/>
    <property type="match status" value="1"/>
</dbReference>
<dbReference type="PRINTS" id="PR00111">
    <property type="entry name" value="ABHYDROLASE"/>
</dbReference>
<dbReference type="Pfam" id="PF00561">
    <property type="entry name" value="Abhydrolase_1"/>
    <property type="match status" value="1"/>
</dbReference>
<dbReference type="RefSeq" id="WP_345609095.1">
    <property type="nucleotide sequence ID" value="NZ_BAABJV010000001.1"/>
</dbReference>
<gene>
    <name evidence="2" type="ORF">GCM10023329_06300</name>
</gene>
<dbReference type="GO" id="GO:0016787">
    <property type="term" value="F:hydrolase activity"/>
    <property type="evidence" value="ECO:0007669"/>
    <property type="project" value="UniProtKB-KW"/>
</dbReference>
<dbReference type="InterPro" id="IPR029058">
    <property type="entry name" value="AB_hydrolase_fold"/>
</dbReference>
<proteinExistence type="predicted"/>
<name>A0ABP8ZRL2_9ACTN</name>
<accession>A0ABP8ZRL2</accession>
<reference evidence="3" key="1">
    <citation type="journal article" date="2019" name="Int. J. Syst. Evol. Microbiol.">
        <title>The Global Catalogue of Microorganisms (GCM) 10K type strain sequencing project: providing services to taxonomists for standard genome sequencing and annotation.</title>
        <authorList>
            <consortium name="The Broad Institute Genomics Platform"/>
            <consortium name="The Broad Institute Genome Sequencing Center for Infectious Disease"/>
            <person name="Wu L."/>
            <person name="Ma J."/>
        </authorList>
    </citation>
    <scope>NUCLEOTIDE SEQUENCE [LARGE SCALE GENOMIC DNA]</scope>
    <source>
        <strain evidence="3">JCM 18324</strain>
    </source>
</reference>
<dbReference type="Proteomes" id="UP001501147">
    <property type="component" value="Unassembled WGS sequence"/>
</dbReference>
<organism evidence="2 3">
    <name type="scientific">Streptomyces sanyensis</name>
    <dbReference type="NCBI Taxonomy" id="568869"/>
    <lineage>
        <taxon>Bacteria</taxon>
        <taxon>Bacillati</taxon>
        <taxon>Actinomycetota</taxon>
        <taxon>Actinomycetes</taxon>
        <taxon>Kitasatosporales</taxon>
        <taxon>Streptomycetaceae</taxon>
        <taxon>Streptomyces</taxon>
    </lineage>
</organism>
<dbReference type="Gene3D" id="3.40.50.1820">
    <property type="entry name" value="alpha/beta hydrolase"/>
    <property type="match status" value="1"/>
</dbReference>
<comment type="caution">
    <text evidence="2">The sequence shown here is derived from an EMBL/GenBank/DDBJ whole genome shotgun (WGS) entry which is preliminary data.</text>
</comment>
<dbReference type="InterPro" id="IPR000073">
    <property type="entry name" value="AB_hydrolase_1"/>
</dbReference>
<evidence type="ECO:0000313" key="2">
    <source>
        <dbReference type="EMBL" id="GAA4763399.1"/>
    </source>
</evidence>
<protein>
    <submittedName>
        <fullName evidence="2">Alpha/beta hydrolase</fullName>
    </submittedName>
</protein>
<keyword evidence="2" id="KW-0378">Hydrolase</keyword>
<feature type="domain" description="AB hydrolase-1" evidence="1">
    <location>
        <begin position="22"/>
        <end position="266"/>
    </location>
</feature>
<sequence>MHTFPAPDGTPLAYHPSGAGAPLICLPGGPMRDSAYLGDLGGLADTGVRTVRLDLRGTGDSGVPADPGSYACERQVEDVEALRRHLGLDRIRLLGHSAGAALAVLYTARHPEHVSSLVLVTPQVEPLGEPVRVEDRLETARLRKGEEWFPAAYAAMEAITGGRATEADWAAAAPLSHGRWDEAARAHRAAGPAQRHPEAAAAYAAEDIDPDTVRTALGAYRGRALLLAGEFDVASPPRPVTACASAFPDAETAVLTGAGHFPWHDDPAGFVSAVAGFLA</sequence>